<dbReference type="EMBL" id="LT629973">
    <property type="protein sequence ID" value="SEH77062.1"/>
    <property type="molecule type" value="Genomic_DNA"/>
</dbReference>
<dbReference type="Proteomes" id="UP000176204">
    <property type="component" value="Chromosome I"/>
</dbReference>
<accession>A0A1H6KVV0</accession>
<dbReference type="RefSeq" id="WP_141675857.1">
    <property type="nucleotide sequence ID" value="NZ_LIGX01000032.1"/>
</dbReference>
<evidence type="ECO:0000256" key="2">
    <source>
        <dbReference type="SAM" id="MobiDB-lite"/>
    </source>
</evidence>
<feature type="coiled-coil region" evidence="1">
    <location>
        <begin position="37"/>
        <end position="140"/>
    </location>
</feature>
<dbReference type="STRING" id="1679444.PYTT_0614"/>
<keyword evidence="1" id="KW-0175">Coiled coil</keyword>
<dbReference type="KEGG" id="agl:PYTT_0614"/>
<dbReference type="AlphaFoldDB" id="A0A1H6KVV0"/>
<name>A0A1H6KVV0_9BACT</name>
<feature type="region of interest" description="Disordered" evidence="2">
    <location>
        <begin position="1"/>
        <end position="29"/>
    </location>
</feature>
<keyword evidence="5" id="KW-1185">Reference proteome</keyword>
<gene>
    <name evidence="4" type="ORF">PYTT_0614</name>
</gene>
<evidence type="ECO:0000313" key="4">
    <source>
        <dbReference type="EMBL" id="SEH77062.1"/>
    </source>
</evidence>
<proteinExistence type="predicted"/>
<keyword evidence="3" id="KW-0472">Membrane</keyword>
<evidence type="ECO:0000256" key="1">
    <source>
        <dbReference type="SAM" id="Coils"/>
    </source>
</evidence>
<keyword evidence="3" id="KW-1133">Transmembrane helix</keyword>
<sequence length="202" mass="23608">MAPSPSRQPEPQYRQMELNPQAADGDIHSPANVNRQVAAAARQIELLEAQKRALEEVNQQKDSFLSDLNETGLKLHNTIRRMDKELESMQKEQNEIQEACECFRKHIQILSALNPQHWAKDTLQERLRDAIPKLERAENDYREALAHGRRFHHTDILRKIKRSNESPFSREQLGQHFMDGIAFHLPLALFLLIAWLIYLIFR</sequence>
<protein>
    <submittedName>
        <fullName evidence="4">Uncharacterized protein</fullName>
    </submittedName>
</protein>
<evidence type="ECO:0000313" key="5">
    <source>
        <dbReference type="Proteomes" id="UP000176204"/>
    </source>
</evidence>
<reference evidence="5" key="1">
    <citation type="submission" date="2016-09" db="EMBL/GenBank/DDBJ databases">
        <authorList>
            <person name="Koehorst J."/>
        </authorList>
    </citation>
    <scope>NUCLEOTIDE SEQUENCE [LARGE SCALE GENOMIC DNA]</scope>
</reference>
<organism evidence="4 5">
    <name type="scientific">Akkermansia glycaniphila</name>
    <dbReference type="NCBI Taxonomy" id="1679444"/>
    <lineage>
        <taxon>Bacteria</taxon>
        <taxon>Pseudomonadati</taxon>
        <taxon>Verrucomicrobiota</taxon>
        <taxon>Verrucomicrobiia</taxon>
        <taxon>Verrucomicrobiales</taxon>
        <taxon>Akkermansiaceae</taxon>
        <taxon>Akkermansia</taxon>
    </lineage>
</organism>
<evidence type="ECO:0000256" key="3">
    <source>
        <dbReference type="SAM" id="Phobius"/>
    </source>
</evidence>
<feature type="transmembrane region" description="Helical" evidence="3">
    <location>
        <begin position="181"/>
        <end position="201"/>
    </location>
</feature>
<keyword evidence="3" id="KW-0812">Transmembrane</keyword>